<evidence type="ECO:0000256" key="3">
    <source>
        <dbReference type="SAM" id="Phobius"/>
    </source>
</evidence>
<evidence type="ECO:0000256" key="2">
    <source>
        <dbReference type="SAM" id="MobiDB-lite"/>
    </source>
</evidence>
<dbReference type="KEGG" id="rsa:RSal33209_0646"/>
<name>A9WR19_RENSM</name>
<dbReference type="InterPro" id="IPR004474">
    <property type="entry name" value="LytR_CpsA_psr"/>
</dbReference>
<dbReference type="eggNOG" id="COG1316">
    <property type="taxonomic scope" value="Bacteria"/>
</dbReference>
<feature type="domain" description="Cell envelope-related transcriptional attenuator" evidence="4">
    <location>
        <begin position="137"/>
        <end position="316"/>
    </location>
</feature>
<dbReference type="STRING" id="288705.RSal33209_0646"/>
<dbReference type="Proteomes" id="UP000002007">
    <property type="component" value="Chromosome"/>
</dbReference>
<reference evidence="6" key="1">
    <citation type="journal article" date="2008" name="J. Bacteriol.">
        <title>Genome sequence of the fish pathogen Renibacterium salmoninarum suggests reductive evolution away from an environmental Arthrobacter ancestor.</title>
        <authorList>
            <person name="Wiens G.D."/>
            <person name="Rockey D.D."/>
            <person name="Wu Z."/>
            <person name="Chang J."/>
            <person name="Levy R."/>
            <person name="Crane S."/>
            <person name="Chen D.S."/>
            <person name="Capri G.R."/>
            <person name="Burnett J.R."/>
            <person name="Sudheesh P.S."/>
            <person name="Schipma M.J."/>
            <person name="Burd H."/>
            <person name="Bhattacharyya A."/>
            <person name="Rhodes L.D."/>
            <person name="Kaul R."/>
            <person name="Strom M.S."/>
        </authorList>
    </citation>
    <scope>NUCLEOTIDE SEQUENCE [LARGE SCALE GENOMIC DNA]</scope>
    <source>
        <strain evidence="6">ATCC 33209 / DSM 20767 / JCM 11484 / NBRC 15589 / NCIMB 2235</strain>
    </source>
</reference>
<keyword evidence="3" id="KW-0812">Transmembrane</keyword>
<accession>A9WR19</accession>
<keyword evidence="3" id="KW-0472">Membrane</keyword>
<evidence type="ECO:0000256" key="1">
    <source>
        <dbReference type="ARBA" id="ARBA00006068"/>
    </source>
</evidence>
<evidence type="ECO:0000313" key="5">
    <source>
        <dbReference type="EMBL" id="ABY22393.1"/>
    </source>
</evidence>
<dbReference type="HOGENOM" id="CLU_016455_4_1_11"/>
<dbReference type="EMBL" id="CP000910">
    <property type="protein sequence ID" value="ABY22393.1"/>
    <property type="molecule type" value="Genomic_DNA"/>
</dbReference>
<sequence length="457" mass="48523">MSSGSLFVSSQRQHRVLVNYKLMIKPSDTMDNSGLYEKLLGRDRRQKRRRRIVISSVAALVAVLLCVGGFVVYSWVSLQNGIHRSDILGHQVPPLNGDQNILVMGLDSRLDEDGKPLPAEDYDALHSGDSSDGGYNANVLMLLHVPANGAKATVISIPRDDYVDIPGAPKGQTKAKIKEAYGLALAEATDQLTGKDGMSAEQVYQKARDAGRKAELATVSKFLGGVQIDHFVEVTMGAFLGIAKAVAPITVCLNNATQDSYSGADFKAGVQQLDAQQAVSFVRQRRDTANPKIQLTDLDRARRQQAFIASVGHQLKDQGTFQDIGKLQGILNSVKSKIAVDSGLDLITFAQQAKSLAAGNMAFSTLPIVKFGYTNSGEAINIVDLAQIKSTVKDLLEPASSQQPSTAAGSGSATPTPGNSSPQAPTESGDSGSAPAQDNHYDDWTGALQGGAVACVN</sequence>
<protein>
    <submittedName>
        <fullName evidence="5">Putative transcriptional regulator</fullName>
    </submittedName>
</protein>
<dbReference type="NCBIfam" id="TIGR00350">
    <property type="entry name" value="lytR_cpsA_psr"/>
    <property type="match status" value="1"/>
</dbReference>
<proteinExistence type="inferred from homology"/>
<dbReference type="AlphaFoldDB" id="A9WR19"/>
<feature type="compositionally biased region" description="Polar residues" evidence="2">
    <location>
        <begin position="399"/>
        <end position="436"/>
    </location>
</feature>
<feature type="transmembrane region" description="Helical" evidence="3">
    <location>
        <begin position="52"/>
        <end position="76"/>
    </location>
</feature>
<gene>
    <name evidence="5" type="ordered locus">RSal33209_0646</name>
</gene>
<dbReference type="InterPro" id="IPR050922">
    <property type="entry name" value="LytR/CpsA/Psr_CW_biosynth"/>
</dbReference>
<keyword evidence="3" id="KW-1133">Transmembrane helix</keyword>
<dbReference type="Gene3D" id="3.40.630.190">
    <property type="entry name" value="LCP protein"/>
    <property type="match status" value="1"/>
</dbReference>
<dbReference type="PANTHER" id="PTHR33392:SF6">
    <property type="entry name" value="POLYISOPRENYL-TEICHOIC ACID--PEPTIDOGLYCAN TEICHOIC ACID TRANSFERASE TAGU"/>
    <property type="match status" value="1"/>
</dbReference>
<organism evidence="5 6">
    <name type="scientific">Renibacterium salmoninarum (strain ATCC 33209 / DSM 20767 / JCM 11484 / NBRC 15589 / NCIMB 2235)</name>
    <dbReference type="NCBI Taxonomy" id="288705"/>
    <lineage>
        <taxon>Bacteria</taxon>
        <taxon>Bacillati</taxon>
        <taxon>Actinomycetota</taxon>
        <taxon>Actinomycetes</taxon>
        <taxon>Micrococcales</taxon>
        <taxon>Micrococcaceae</taxon>
        <taxon>Renibacterium</taxon>
    </lineage>
</organism>
<evidence type="ECO:0000259" key="4">
    <source>
        <dbReference type="Pfam" id="PF03816"/>
    </source>
</evidence>
<evidence type="ECO:0000313" key="6">
    <source>
        <dbReference type="Proteomes" id="UP000002007"/>
    </source>
</evidence>
<feature type="region of interest" description="Disordered" evidence="2">
    <location>
        <begin position="396"/>
        <end position="445"/>
    </location>
</feature>
<dbReference type="Pfam" id="PF03816">
    <property type="entry name" value="LytR_cpsA_psr"/>
    <property type="match status" value="1"/>
</dbReference>
<keyword evidence="6" id="KW-1185">Reference proteome</keyword>
<dbReference type="PANTHER" id="PTHR33392">
    <property type="entry name" value="POLYISOPRENYL-TEICHOIC ACID--PEPTIDOGLYCAN TEICHOIC ACID TRANSFERASE TAGU"/>
    <property type="match status" value="1"/>
</dbReference>
<comment type="similarity">
    <text evidence="1">Belongs to the LytR/CpsA/Psr (LCP) family.</text>
</comment>